<accession>A0A7J0E7Z4</accession>
<evidence type="ECO:0000313" key="2">
    <source>
        <dbReference type="Proteomes" id="UP000585474"/>
    </source>
</evidence>
<name>A0A7J0E7Z4_9ERIC</name>
<organism evidence="1 2">
    <name type="scientific">Actinidia rufa</name>
    <dbReference type="NCBI Taxonomy" id="165716"/>
    <lineage>
        <taxon>Eukaryota</taxon>
        <taxon>Viridiplantae</taxon>
        <taxon>Streptophyta</taxon>
        <taxon>Embryophyta</taxon>
        <taxon>Tracheophyta</taxon>
        <taxon>Spermatophyta</taxon>
        <taxon>Magnoliopsida</taxon>
        <taxon>eudicotyledons</taxon>
        <taxon>Gunneridae</taxon>
        <taxon>Pentapetalae</taxon>
        <taxon>asterids</taxon>
        <taxon>Ericales</taxon>
        <taxon>Actinidiaceae</taxon>
        <taxon>Actinidia</taxon>
    </lineage>
</organism>
<evidence type="ECO:0000313" key="1">
    <source>
        <dbReference type="EMBL" id="GFY82306.1"/>
    </source>
</evidence>
<protein>
    <submittedName>
        <fullName evidence="1">Uncharacterized protein</fullName>
    </submittedName>
</protein>
<sequence length="297" mass="34059">MLNQQMMEEFAEINDFESLLQRSKCLKRSTRRISLNKKSKIRVQIDPSMFCTTSLLNFQPVTSMRTRGSFGKWWKEVISTSDFITENAFQAKSQALIQQSSTSPKSQYFKVKLMEMDELKIDYKLHEVRVCPMGRVRSSCNGMLLLNHPKRECVLEVANVVTRCYETLPKCPSGCPHKECGCALTFDLSPRRVSGPWKDPWEWPLTILVEQPNFGEWEVSTLCQISTTFIPLGSLRDGEVFAFAHKHSDAFYALRNEAKRDEEVEDANEGCQAIIYLTEKLSSTGTPQMGHETDKYL</sequence>
<dbReference type="OrthoDB" id="1725932at2759"/>
<gene>
    <name evidence="1" type="ORF">Acr_02g0005460</name>
</gene>
<comment type="caution">
    <text evidence="1">The sequence shown here is derived from an EMBL/GenBank/DDBJ whole genome shotgun (WGS) entry which is preliminary data.</text>
</comment>
<dbReference type="Proteomes" id="UP000585474">
    <property type="component" value="Unassembled WGS sequence"/>
</dbReference>
<reference evidence="1 2" key="1">
    <citation type="submission" date="2019-07" db="EMBL/GenBank/DDBJ databases">
        <title>De Novo Assembly of kiwifruit Actinidia rufa.</title>
        <authorList>
            <person name="Sugita-Konishi S."/>
            <person name="Sato K."/>
            <person name="Mori E."/>
            <person name="Abe Y."/>
            <person name="Kisaki G."/>
            <person name="Hamano K."/>
            <person name="Suezawa K."/>
            <person name="Otani M."/>
            <person name="Fukuda T."/>
            <person name="Manabe T."/>
            <person name="Gomi K."/>
            <person name="Tabuchi M."/>
            <person name="Akimitsu K."/>
            <person name="Kataoka I."/>
        </authorList>
    </citation>
    <scope>NUCLEOTIDE SEQUENCE [LARGE SCALE GENOMIC DNA]</scope>
    <source>
        <strain evidence="2">cv. Fuchu</strain>
    </source>
</reference>
<proteinExistence type="predicted"/>
<dbReference type="EMBL" id="BJWL01000002">
    <property type="protein sequence ID" value="GFY82306.1"/>
    <property type="molecule type" value="Genomic_DNA"/>
</dbReference>
<keyword evidence="2" id="KW-1185">Reference proteome</keyword>
<dbReference type="AlphaFoldDB" id="A0A7J0E7Z4"/>